<dbReference type="Proteomes" id="UP000077266">
    <property type="component" value="Unassembled WGS sequence"/>
</dbReference>
<reference evidence="2 3" key="1">
    <citation type="journal article" date="2016" name="Mol. Biol. Evol.">
        <title>Comparative Genomics of Early-Diverging Mushroom-Forming Fungi Provides Insights into the Origins of Lignocellulose Decay Capabilities.</title>
        <authorList>
            <person name="Nagy L.G."/>
            <person name="Riley R."/>
            <person name="Tritt A."/>
            <person name="Adam C."/>
            <person name="Daum C."/>
            <person name="Floudas D."/>
            <person name="Sun H."/>
            <person name="Yadav J.S."/>
            <person name="Pangilinan J."/>
            <person name="Larsson K.H."/>
            <person name="Matsuura K."/>
            <person name="Barry K."/>
            <person name="Labutti K."/>
            <person name="Kuo R."/>
            <person name="Ohm R.A."/>
            <person name="Bhattacharya S.S."/>
            <person name="Shirouzu T."/>
            <person name="Yoshinaga Y."/>
            <person name="Martin F.M."/>
            <person name="Grigoriev I.V."/>
            <person name="Hibbett D.S."/>
        </authorList>
    </citation>
    <scope>NUCLEOTIDE SEQUENCE [LARGE SCALE GENOMIC DNA]</scope>
    <source>
        <strain evidence="2 3">HHB12029</strain>
    </source>
</reference>
<dbReference type="EMBL" id="KV426330">
    <property type="protein sequence ID" value="KZV82331.1"/>
    <property type="molecule type" value="Genomic_DNA"/>
</dbReference>
<dbReference type="InterPro" id="IPR001223">
    <property type="entry name" value="Glyco_hydro18_cat"/>
</dbReference>
<dbReference type="GO" id="GO:0005975">
    <property type="term" value="P:carbohydrate metabolic process"/>
    <property type="evidence" value="ECO:0007669"/>
    <property type="project" value="InterPro"/>
</dbReference>
<proteinExistence type="predicted"/>
<sequence>MAQPKQHPLVGFMALPEFFSDAVDMIASLSDDWDVVNLLWAEPTAAPGIVALSTCRQEPCQSEPDGSIQAFISAVKRRVQSGRTVQICVNCLQGVPSSNFSILSLDSQEALDGFVQSVQDIVGGFGFNGVYIDVEVSPDGWKLMLRFTETLNLHFSARIALPPSRTQLACTASISQTR</sequence>
<evidence type="ECO:0000313" key="2">
    <source>
        <dbReference type="EMBL" id="KZV82331.1"/>
    </source>
</evidence>
<dbReference type="AlphaFoldDB" id="A0A165CEP7"/>
<keyword evidence="3" id="KW-1185">Reference proteome</keyword>
<organism evidence="2 3">
    <name type="scientific">Exidia glandulosa HHB12029</name>
    <dbReference type="NCBI Taxonomy" id="1314781"/>
    <lineage>
        <taxon>Eukaryota</taxon>
        <taxon>Fungi</taxon>
        <taxon>Dikarya</taxon>
        <taxon>Basidiomycota</taxon>
        <taxon>Agaricomycotina</taxon>
        <taxon>Agaricomycetes</taxon>
        <taxon>Auriculariales</taxon>
        <taxon>Exidiaceae</taxon>
        <taxon>Exidia</taxon>
    </lineage>
</organism>
<gene>
    <name evidence="2" type="ORF">EXIGLDRAFT_778695</name>
</gene>
<protein>
    <recommendedName>
        <fullName evidence="1">GH18 domain-containing protein</fullName>
    </recommendedName>
</protein>
<evidence type="ECO:0000313" key="3">
    <source>
        <dbReference type="Proteomes" id="UP000077266"/>
    </source>
</evidence>
<evidence type="ECO:0000259" key="1">
    <source>
        <dbReference type="PROSITE" id="PS51910"/>
    </source>
</evidence>
<dbReference type="SUPFAM" id="SSF51445">
    <property type="entry name" value="(Trans)glycosidases"/>
    <property type="match status" value="1"/>
</dbReference>
<dbReference type="Gene3D" id="3.20.20.80">
    <property type="entry name" value="Glycosidases"/>
    <property type="match status" value="1"/>
</dbReference>
<name>A0A165CEP7_EXIGL</name>
<dbReference type="InParanoid" id="A0A165CEP7"/>
<dbReference type="PROSITE" id="PS51910">
    <property type="entry name" value="GH18_2"/>
    <property type="match status" value="1"/>
</dbReference>
<dbReference type="InterPro" id="IPR017853">
    <property type="entry name" value="GH"/>
</dbReference>
<feature type="domain" description="GH18" evidence="1">
    <location>
        <begin position="7"/>
        <end position="178"/>
    </location>
</feature>
<accession>A0A165CEP7</accession>